<sequence length="94" mass="10653">MTTPTAKSRNTTAFYIQAVVAFGVSLFGTLVGVYYLPIDPWQKGFLIMTALFLVTSCFTLAKVVRDQQEEAMLREARMERLITEHDAPFKMSKN</sequence>
<evidence type="ECO:0000313" key="3">
    <source>
        <dbReference type="EMBL" id="MBJ8340393.1"/>
    </source>
</evidence>
<protein>
    <recommendedName>
        <fullName evidence="2">YiaAB two helix domain-containing protein</fullName>
    </recommendedName>
</protein>
<feature type="domain" description="YiaAB two helix" evidence="2">
    <location>
        <begin position="14"/>
        <end position="66"/>
    </location>
</feature>
<dbReference type="Pfam" id="PF05360">
    <property type="entry name" value="YiaAB"/>
    <property type="match status" value="1"/>
</dbReference>
<dbReference type="RefSeq" id="WP_199705179.1">
    <property type="nucleotide sequence ID" value="NZ_JAEMNV010000004.1"/>
</dbReference>
<dbReference type="PANTHER" id="PTHR37290">
    <property type="entry name" value="INNER MEMBRANE PROTEIN YIAA-RELATED"/>
    <property type="match status" value="1"/>
</dbReference>
<keyword evidence="1" id="KW-1133">Transmembrane helix</keyword>
<keyword evidence="1" id="KW-0472">Membrane</keyword>
<feature type="transmembrane region" description="Helical" evidence="1">
    <location>
        <begin position="44"/>
        <end position="64"/>
    </location>
</feature>
<dbReference type="GO" id="GO:0005886">
    <property type="term" value="C:plasma membrane"/>
    <property type="evidence" value="ECO:0007669"/>
    <property type="project" value="TreeGrafter"/>
</dbReference>
<accession>A0A934NRZ6</accession>
<dbReference type="Proteomes" id="UP000655868">
    <property type="component" value="Unassembled WGS sequence"/>
</dbReference>
<gene>
    <name evidence="3" type="ORF">JGU71_15990</name>
</gene>
<comment type="caution">
    <text evidence="3">The sequence shown here is derived from an EMBL/GenBank/DDBJ whole genome shotgun (WGS) entry which is preliminary data.</text>
</comment>
<keyword evidence="1" id="KW-0812">Transmembrane</keyword>
<evidence type="ECO:0000259" key="2">
    <source>
        <dbReference type="Pfam" id="PF05360"/>
    </source>
</evidence>
<keyword evidence="4" id="KW-1185">Reference proteome</keyword>
<dbReference type="EMBL" id="JAEMNV010000004">
    <property type="protein sequence ID" value="MBJ8340393.1"/>
    <property type="molecule type" value="Genomic_DNA"/>
</dbReference>
<feature type="transmembrane region" description="Helical" evidence="1">
    <location>
        <begin position="12"/>
        <end position="38"/>
    </location>
</feature>
<evidence type="ECO:0000256" key="1">
    <source>
        <dbReference type="SAM" id="Phobius"/>
    </source>
</evidence>
<evidence type="ECO:0000313" key="4">
    <source>
        <dbReference type="Proteomes" id="UP000655868"/>
    </source>
</evidence>
<organism evidence="3 4">
    <name type="scientific">Antrihabitans stalagmiti</name>
    <dbReference type="NCBI Taxonomy" id="2799499"/>
    <lineage>
        <taxon>Bacteria</taxon>
        <taxon>Bacillati</taxon>
        <taxon>Actinomycetota</taxon>
        <taxon>Actinomycetes</taxon>
        <taxon>Mycobacteriales</taxon>
        <taxon>Nocardiaceae</taxon>
        <taxon>Antrihabitans</taxon>
    </lineage>
</organism>
<dbReference type="PANTHER" id="PTHR37290:SF1">
    <property type="entry name" value="INNER MEMBRANE PROTEIN YIAA"/>
    <property type="match status" value="1"/>
</dbReference>
<name>A0A934NRZ6_9NOCA</name>
<dbReference type="InterPro" id="IPR008024">
    <property type="entry name" value="YiaAB"/>
</dbReference>
<dbReference type="InterPro" id="IPR038972">
    <property type="entry name" value="YiaA-like"/>
</dbReference>
<proteinExistence type="predicted"/>
<dbReference type="AlphaFoldDB" id="A0A934NRZ6"/>
<dbReference type="GO" id="GO:0006974">
    <property type="term" value="P:DNA damage response"/>
    <property type="evidence" value="ECO:0007669"/>
    <property type="project" value="TreeGrafter"/>
</dbReference>
<reference evidence="3" key="1">
    <citation type="submission" date="2020-12" db="EMBL/GenBank/DDBJ databases">
        <title>Antrihabitans popcorni sp. nov. and Antrihabitans auranticaus sp. nov., isolated from a larva cave.</title>
        <authorList>
            <person name="Lee S.D."/>
            <person name="Kim I.S."/>
        </authorList>
    </citation>
    <scope>NUCLEOTIDE SEQUENCE</scope>
    <source>
        <strain evidence="3">YC3-6</strain>
    </source>
</reference>